<dbReference type="EMBL" id="JBIAQY010000003">
    <property type="protein sequence ID" value="MFF3568106.1"/>
    <property type="molecule type" value="Genomic_DNA"/>
</dbReference>
<evidence type="ECO:0000313" key="4">
    <source>
        <dbReference type="Proteomes" id="UP001601992"/>
    </source>
</evidence>
<dbReference type="RefSeq" id="WP_040817453.1">
    <property type="nucleotide sequence ID" value="NZ_JBIAQY010000003.1"/>
</dbReference>
<evidence type="ECO:0000256" key="2">
    <source>
        <dbReference type="SAM" id="MobiDB-lite"/>
    </source>
</evidence>
<proteinExistence type="predicted"/>
<dbReference type="PANTHER" id="PTHR33221:SF5">
    <property type="entry name" value="HTH-TYPE TRANSCRIPTIONAL REGULATOR ISCR"/>
    <property type="match status" value="1"/>
</dbReference>
<reference evidence="3 4" key="1">
    <citation type="submission" date="2024-10" db="EMBL/GenBank/DDBJ databases">
        <title>The Natural Products Discovery Center: Release of the First 8490 Sequenced Strains for Exploring Actinobacteria Biosynthetic Diversity.</title>
        <authorList>
            <person name="Kalkreuter E."/>
            <person name="Kautsar S.A."/>
            <person name="Yang D."/>
            <person name="Bader C.D."/>
            <person name="Teijaro C.N."/>
            <person name="Fluegel L."/>
            <person name="Davis C.M."/>
            <person name="Simpson J.R."/>
            <person name="Lauterbach L."/>
            <person name="Steele A.D."/>
            <person name="Gui C."/>
            <person name="Meng S."/>
            <person name="Li G."/>
            <person name="Viehrig K."/>
            <person name="Ye F."/>
            <person name="Su P."/>
            <person name="Kiefer A.F."/>
            <person name="Nichols A."/>
            <person name="Cepeda A.J."/>
            <person name="Yan W."/>
            <person name="Fan B."/>
            <person name="Jiang Y."/>
            <person name="Adhikari A."/>
            <person name="Zheng C.-J."/>
            <person name="Schuster L."/>
            <person name="Cowan T.M."/>
            <person name="Smanski M.J."/>
            <person name="Chevrette M.G."/>
            <person name="De Carvalho L.P.S."/>
            <person name="Shen B."/>
        </authorList>
    </citation>
    <scope>NUCLEOTIDE SEQUENCE [LARGE SCALE GENOMIC DNA]</scope>
    <source>
        <strain evidence="3 4">NPDC002593</strain>
    </source>
</reference>
<organism evidence="3 4">
    <name type="scientific">Nocardia jiangxiensis</name>
    <dbReference type="NCBI Taxonomy" id="282685"/>
    <lineage>
        <taxon>Bacteria</taxon>
        <taxon>Bacillati</taxon>
        <taxon>Actinomycetota</taxon>
        <taxon>Actinomycetes</taxon>
        <taxon>Mycobacteriales</taxon>
        <taxon>Nocardiaceae</taxon>
        <taxon>Nocardia</taxon>
    </lineage>
</organism>
<keyword evidence="4" id="KW-1185">Reference proteome</keyword>
<dbReference type="Proteomes" id="UP001601992">
    <property type="component" value="Unassembled WGS sequence"/>
</dbReference>
<accession>A0ABW6RVR1</accession>
<comment type="caution">
    <text evidence="3">The sequence shown here is derived from an EMBL/GenBank/DDBJ whole genome shotgun (WGS) entry which is preliminary data.</text>
</comment>
<gene>
    <name evidence="3" type="ORF">ACFYXQ_10050</name>
</gene>
<feature type="region of interest" description="Disordered" evidence="2">
    <location>
        <begin position="155"/>
        <end position="179"/>
    </location>
</feature>
<dbReference type="NCBIfam" id="TIGR00738">
    <property type="entry name" value="rrf2_super"/>
    <property type="match status" value="1"/>
</dbReference>
<sequence length="179" mass="19369">MHISPRVDNAVRILLEIARTQSDSLGTHHDSVKAETIAAAQEIPPKILEATAAQLRRAGLLTSRRGPEGGYRLARPAERISIADVIRAVEGPLASVRGRRPEDVRYSGVAEPLQQVWIALRVNIRAVLEEVSIAQIATGQLPEFVDALTADPGAWARRPSLEGPAGTAEQDSDPRPNRV</sequence>
<dbReference type="InterPro" id="IPR000944">
    <property type="entry name" value="Tscrpt_reg_Rrf2"/>
</dbReference>
<keyword evidence="1" id="KW-0238">DNA-binding</keyword>
<dbReference type="InterPro" id="IPR036388">
    <property type="entry name" value="WH-like_DNA-bd_sf"/>
</dbReference>
<dbReference type="PANTHER" id="PTHR33221">
    <property type="entry name" value="WINGED HELIX-TURN-HELIX TRANSCRIPTIONAL REGULATOR, RRF2 FAMILY"/>
    <property type="match status" value="1"/>
</dbReference>
<evidence type="ECO:0000256" key="1">
    <source>
        <dbReference type="ARBA" id="ARBA00023125"/>
    </source>
</evidence>
<dbReference type="InterPro" id="IPR030489">
    <property type="entry name" value="TR_Rrf2-type_CS"/>
</dbReference>
<dbReference type="InterPro" id="IPR036390">
    <property type="entry name" value="WH_DNA-bd_sf"/>
</dbReference>
<dbReference type="PROSITE" id="PS01332">
    <property type="entry name" value="HTH_RRF2_1"/>
    <property type="match status" value="1"/>
</dbReference>
<dbReference type="Pfam" id="PF02082">
    <property type="entry name" value="Rrf2"/>
    <property type="match status" value="1"/>
</dbReference>
<dbReference type="PROSITE" id="PS51197">
    <property type="entry name" value="HTH_RRF2_2"/>
    <property type="match status" value="1"/>
</dbReference>
<dbReference type="SUPFAM" id="SSF46785">
    <property type="entry name" value="Winged helix' DNA-binding domain"/>
    <property type="match status" value="1"/>
</dbReference>
<name>A0ABW6RVR1_9NOCA</name>
<dbReference type="Gene3D" id="1.10.10.10">
    <property type="entry name" value="Winged helix-like DNA-binding domain superfamily/Winged helix DNA-binding domain"/>
    <property type="match status" value="1"/>
</dbReference>
<evidence type="ECO:0000313" key="3">
    <source>
        <dbReference type="EMBL" id="MFF3568106.1"/>
    </source>
</evidence>
<protein>
    <submittedName>
        <fullName evidence="3">RrF2 family transcriptional regulator</fullName>
    </submittedName>
</protein>